<feature type="domain" description="HTH tetR-type" evidence="5">
    <location>
        <begin position="9"/>
        <end position="69"/>
    </location>
</feature>
<dbReference type="eggNOG" id="COG1309">
    <property type="taxonomic scope" value="Bacteria"/>
</dbReference>
<evidence type="ECO:0000259" key="5">
    <source>
        <dbReference type="PROSITE" id="PS50977"/>
    </source>
</evidence>
<keyword evidence="1" id="KW-0805">Transcription regulation</keyword>
<dbReference type="GO" id="GO:0003700">
    <property type="term" value="F:DNA-binding transcription factor activity"/>
    <property type="evidence" value="ECO:0007669"/>
    <property type="project" value="TreeGrafter"/>
</dbReference>
<dbReference type="OrthoDB" id="3614211at2"/>
<evidence type="ECO:0000256" key="3">
    <source>
        <dbReference type="ARBA" id="ARBA00023163"/>
    </source>
</evidence>
<sequence length="159" mass="17398">MPNPNNRTRLSYALIVEAAIEIADAGGLDALTMRSLADELGVGAMSLYRYVDDKGMLIQAMTLEITRRHPYPRISETPWYQRVLTAVEIDWALYNRHQWLVLALASPRTAASPESEQSLAWLASAFVEAGTTPPVARATSATVWNLVAGTALTVVAENL</sequence>
<gene>
    <name evidence="6" type="ORF">GOACH_59_00040</name>
</gene>
<protein>
    <submittedName>
        <fullName evidence="6">Putative TetR family transcriptional regulator</fullName>
    </submittedName>
</protein>
<dbReference type="InterPro" id="IPR009057">
    <property type="entry name" value="Homeodomain-like_sf"/>
</dbReference>
<dbReference type="Pfam" id="PF00440">
    <property type="entry name" value="TetR_N"/>
    <property type="match status" value="1"/>
</dbReference>
<dbReference type="SUPFAM" id="SSF46689">
    <property type="entry name" value="Homeodomain-like"/>
    <property type="match status" value="1"/>
</dbReference>
<dbReference type="RefSeq" id="WP_005180716.1">
    <property type="nucleotide sequence ID" value="NZ_BANR01000059.1"/>
</dbReference>
<keyword evidence="7" id="KW-1185">Reference proteome</keyword>
<evidence type="ECO:0000313" key="6">
    <source>
        <dbReference type="EMBL" id="GAC51273.1"/>
    </source>
</evidence>
<dbReference type="EMBL" id="BANR01000059">
    <property type="protein sequence ID" value="GAC51273.1"/>
    <property type="molecule type" value="Genomic_DNA"/>
</dbReference>
<comment type="caution">
    <text evidence="6">The sequence shown here is derived from an EMBL/GenBank/DDBJ whole genome shotgun (WGS) entry which is preliminary data.</text>
</comment>
<evidence type="ECO:0000256" key="1">
    <source>
        <dbReference type="ARBA" id="ARBA00023015"/>
    </source>
</evidence>
<name>L7KU80_9ACTN</name>
<evidence type="ECO:0000256" key="2">
    <source>
        <dbReference type="ARBA" id="ARBA00023125"/>
    </source>
</evidence>
<evidence type="ECO:0000256" key="4">
    <source>
        <dbReference type="PROSITE-ProRule" id="PRU00335"/>
    </source>
</evidence>
<evidence type="ECO:0000313" key="7">
    <source>
        <dbReference type="Proteomes" id="UP000010988"/>
    </source>
</evidence>
<dbReference type="GO" id="GO:0000976">
    <property type="term" value="F:transcription cis-regulatory region binding"/>
    <property type="evidence" value="ECO:0007669"/>
    <property type="project" value="TreeGrafter"/>
</dbReference>
<dbReference type="PROSITE" id="PS50977">
    <property type="entry name" value="HTH_TETR_2"/>
    <property type="match status" value="1"/>
</dbReference>
<accession>L7KU80</accession>
<dbReference type="STRING" id="1220583.GOACH_59_00040"/>
<dbReference type="Proteomes" id="UP000010988">
    <property type="component" value="Unassembled WGS sequence"/>
</dbReference>
<keyword evidence="3" id="KW-0804">Transcription</keyword>
<dbReference type="Gene3D" id="1.10.357.10">
    <property type="entry name" value="Tetracycline Repressor, domain 2"/>
    <property type="match status" value="1"/>
</dbReference>
<reference evidence="6 7" key="1">
    <citation type="submission" date="2012-12" db="EMBL/GenBank/DDBJ databases">
        <title>Whole genome shotgun sequence of Gordonia aichiensis NBRC 108223.</title>
        <authorList>
            <person name="Isaki-Nakamura S."/>
            <person name="Hosoyama A."/>
            <person name="Tsuchikane K."/>
            <person name="Ando Y."/>
            <person name="Baba S."/>
            <person name="Ohji S."/>
            <person name="Hamada M."/>
            <person name="Tamura T."/>
            <person name="Yamazoe A."/>
            <person name="Yamazaki S."/>
            <person name="Fujita N."/>
        </authorList>
    </citation>
    <scope>NUCLEOTIDE SEQUENCE [LARGE SCALE GENOMIC DNA]</scope>
    <source>
        <strain evidence="6 7">NBRC 108223</strain>
    </source>
</reference>
<dbReference type="InterPro" id="IPR001647">
    <property type="entry name" value="HTH_TetR"/>
</dbReference>
<organism evidence="6 7">
    <name type="scientific">Gordonia aichiensis NBRC 108223</name>
    <dbReference type="NCBI Taxonomy" id="1220583"/>
    <lineage>
        <taxon>Bacteria</taxon>
        <taxon>Bacillati</taxon>
        <taxon>Actinomycetota</taxon>
        <taxon>Actinomycetes</taxon>
        <taxon>Mycobacteriales</taxon>
        <taxon>Gordoniaceae</taxon>
        <taxon>Gordonia</taxon>
    </lineage>
</organism>
<proteinExistence type="predicted"/>
<dbReference type="AlphaFoldDB" id="L7KU80"/>
<dbReference type="PANTHER" id="PTHR30055:SF151">
    <property type="entry name" value="TRANSCRIPTIONAL REGULATORY PROTEIN"/>
    <property type="match status" value="1"/>
</dbReference>
<feature type="DNA-binding region" description="H-T-H motif" evidence="4">
    <location>
        <begin position="32"/>
        <end position="51"/>
    </location>
</feature>
<dbReference type="InterPro" id="IPR050109">
    <property type="entry name" value="HTH-type_TetR-like_transc_reg"/>
</dbReference>
<keyword evidence="2 4" id="KW-0238">DNA-binding</keyword>
<dbReference type="PANTHER" id="PTHR30055">
    <property type="entry name" value="HTH-TYPE TRANSCRIPTIONAL REGULATOR RUTR"/>
    <property type="match status" value="1"/>
</dbReference>
<feature type="non-terminal residue" evidence="6">
    <location>
        <position position="159"/>
    </location>
</feature>